<dbReference type="SUPFAM" id="SSF52540">
    <property type="entry name" value="P-loop containing nucleoside triphosphate hydrolases"/>
    <property type="match status" value="1"/>
</dbReference>
<dbReference type="GO" id="GO:0016887">
    <property type="term" value="F:ATP hydrolysis activity"/>
    <property type="evidence" value="ECO:0007669"/>
    <property type="project" value="InterPro"/>
</dbReference>
<dbReference type="GO" id="GO:0005524">
    <property type="term" value="F:ATP binding"/>
    <property type="evidence" value="ECO:0007669"/>
    <property type="project" value="UniProtKB-KW"/>
</dbReference>
<gene>
    <name evidence="6" type="ORF">JFL75_12020</name>
</gene>
<protein>
    <submittedName>
        <fullName evidence="6">ABC transporter ATP-binding protein</fullName>
    </submittedName>
</protein>
<reference evidence="6" key="1">
    <citation type="submission" date="2021-01" db="EMBL/GenBank/DDBJ databases">
        <title>Description of Breznakiella homolactica.</title>
        <authorList>
            <person name="Song Y."/>
            <person name="Brune A."/>
        </authorList>
    </citation>
    <scope>NUCLEOTIDE SEQUENCE</scope>
    <source>
        <strain evidence="6">RmG30</strain>
    </source>
</reference>
<sequence length="259" mass="28594">MNGTKPSGGKGRVKAEPAIRLERVDKAYGEKPVLRDFSLAINAGEFVTAIGSSGCGKTTVLKLINGLLKPDAGKVFIQGKDIAGQDRDRLRRRMGYAIQGVGLFPHRKVRDNITYVPELNKVPREERRRAAAELAELVRLDRELLDRYPHELSGGQRQRVGLARALAAKPEIVLMDEPFGAVDDITRKSLQEEIKGIHRRTGVTIFFITHDISEALSLGTRVLVMDQGVIHQFDTPRELRRRPATAFTAELVGGAGKAI</sequence>
<proteinExistence type="inferred from homology"/>
<dbReference type="GO" id="GO:0015697">
    <property type="term" value="P:quaternary ammonium group transport"/>
    <property type="evidence" value="ECO:0007669"/>
    <property type="project" value="UniProtKB-ARBA"/>
</dbReference>
<keyword evidence="4 6" id="KW-0067">ATP-binding</keyword>
<name>A0A7T7XK45_9SPIR</name>
<evidence type="ECO:0000256" key="1">
    <source>
        <dbReference type="ARBA" id="ARBA00005417"/>
    </source>
</evidence>
<dbReference type="PANTHER" id="PTHR43117">
    <property type="entry name" value="OSMOPROTECTANT IMPORT ATP-BINDING PROTEIN OSMV"/>
    <property type="match status" value="1"/>
</dbReference>
<evidence type="ECO:0000256" key="3">
    <source>
        <dbReference type="ARBA" id="ARBA00022741"/>
    </source>
</evidence>
<dbReference type="InterPro" id="IPR003593">
    <property type="entry name" value="AAA+_ATPase"/>
</dbReference>
<keyword evidence="3" id="KW-0547">Nucleotide-binding</keyword>
<dbReference type="InterPro" id="IPR027417">
    <property type="entry name" value="P-loop_NTPase"/>
</dbReference>
<comment type="similarity">
    <text evidence="1">Belongs to the ABC transporter superfamily.</text>
</comment>
<dbReference type="Pfam" id="PF00005">
    <property type="entry name" value="ABC_tran"/>
    <property type="match status" value="1"/>
</dbReference>
<evidence type="ECO:0000259" key="5">
    <source>
        <dbReference type="PROSITE" id="PS50893"/>
    </source>
</evidence>
<dbReference type="PROSITE" id="PS00211">
    <property type="entry name" value="ABC_TRANSPORTER_1"/>
    <property type="match status" value="1"/>
</dbReference>
<dbReference type="AlphaFoldDB" id="A0A7T7XK45"/>
<evidence type="ECO:0000313" key="7">
    <source>
        <dbReference type="Proteomes" id="UP000595917"/>
    </source>
</evidence>
<dbReference type="RefSeq" id="WP_215624978.1">
    <property type="nucleotide sequence ID" value="NZ_CP067089.2"/>
</dbReference>
<evidence type="ECO:0000256" key="4">
    <source>
        <dbReference type="ARBA" id="ARBA00022840"/>
    </source>
</evidence>
<feature type="domain" description="ABC transporter" evidence="5">
    <location>
        <begin position="19"/>
        <end position="252"/>
    </location>
</feature>
<keyword evidence="7" id="KW-1185">Reference proteome</keyword>
<dbReference type="InterPro" id="IPR003439">
    <property type="entry name" value="ABC_transporter-like_ATP-bd"/>
</dbReference>
<dbReference type="EMBL" id="CP067089">
    <property type="protein sequence ID" value="QQO07672.1"/>
    <property type="molecule type" value="Genomic_DNA"/>
</dbReference>
<organism evidence="6 7">
    <name type="scientific">Breznakiella homolactica</name>
    <dbReference type="NCBI Taxonomy" id="2798577"/>
    <lineage>
        <taxon>Bacteria</taxon>
        <taxon>Pseudomonadati</taxon>
        <taxon>Spirochaetota</taxon>
        <taxon>Spirochaetia</taxon>
        <taxon>Spirochaetales</taxon>
        <taxon>Breznakiellaceae</taxon>
        <taxon>Breznakiella</taxon>
    </lineage>
</organism>
<dbReference type="Proteomes" id="UP000595917">
    <property type="component" value="Chromosome"/>
</dbReference>
<dbReference type="PROSITE" id="PS50893">
    <property type="entry name" value="ABC_TRANSPORTER_2"/>
    <property type="match status" value="1"/>
</dbReference>
<keyword evidence="2" id="KW-0813">Transport</keyword>
<dbReference type="PANTHER" id="PTHR43117:SF4">
    <property type="entry name" value="OSMOPROTECTANT IMPORT ATP-BINDING PROTEIN OSMV"/>
    <property type="match status" value="1"/>
</dbReference>
<evidence type="ECO:0000256" key="2">
    <source>
        <dbReference type="ARBA" id="ARBA00022448"/>
    </source>
</evidence>
<dbReference type="SMART" id="SM00382">
    <property type="entry name" value="AAA"/>
    <property type="match status" value="1"/>
</dbReference>
<dbReference type="FunFam" id="3.40.50.300:FF:000425">
    <property type="entry name" value="Probable ABC transporter, ATP-binding subunit"/>
    <property type="match status" value="1"/>
</dbReference>
<dbReference type="InterPro" id="IPR017871">
    <property type="entry name" value="ABC_transporter-like_CS"/>
</dbReference>
<dbReference type="Gene3D" id="3.40.50.300">
    <property type="entry name" value="P-loop containing nucleotide triphosphate hydrolases"/>
    <property type="match status" value="1"/>
</dbReference>
<accession>A0A7T7XK45</accession>
<evidence type="ECO:0000313" key="6">
    <source>
        <dbReference type="EMBL" id="QQO07672.1"/>
    </source>
</evidence>
<dbReference type="KEGG" id="bhc:JFL75_12020"/>